<organism evidence="2 3">
    <name type="scientific">Neisseria weixii</name>
    <dbReference type="NCBI Taxonomy" id="1853276"/>
    <lineage>
        <taxon>Bacteria</taxon>
        <taxon>Pseudomonadati</taxon>
        <taxon>Pseudomonadota</taxon>
        <taxon>Betaproteobacteria</taxon>
        <taxon>Neisseriales</taxon>
        <taxon>Neisseriaceae</taxon>
        <taxon>Neisseria</taxon>
    </lineage>
</organism>
<evidence type="ECO:0000313" key="3">
    <source>
        <dbReference type="Proteomes" id="UP000272412"/>
    </source>
</evidence>
<comment type="caution">
    <text evidence="2">The sequence shown here is derived from an EMBL/GenBank/DDBJ whole genome shotgun (WGS) entry which is preliminary data.</text>
</comment>
<keyword evidence="3" id="KW-1185">Reference proteome</keyword>
<evidence type="ECO:0000259" key="1">
    <source>
        <dbReference type="SMART" id="SM00860"/>
    </source>
</evidence>
<sequence length="158" mass="18452">MRKLSVSSDEGFVSPNIIRNFATDVGIVFPKSYISIISKHDYLYPKEKIFNFINVYNEKDERDIVFLGYKNELGYEDIYSYSCIDDDYSYGKKVIAFGLCANGDYVCFDYRKGRENPSVVVMYHDDFYEDENGDTKMVVNYVADNFDDFLEMLHEPSD</sequence>
<proteinExistence type="predicted"/>
<dbReference type="InterPro" id="IPR018958">
    <property type="entry name" value="Knr4/Smi1-like_dom"/>
</dbReference>
<dbReference type="OrthoDB" id="1149162at2"/>
<dbReference type="Pfam" id="PF09346">
    <property type="entry name" value="SMI1_KNR4"/>
    <property type="match status" value="1"/>
</dbReference>
<evidence type="ECO:0000313" key="2">
    <source>
        <dbReference type="EMBL" id="RPD83037.1"/>
    </source>
</evidence>
<dbReference type="EMBL" id="RPFL01000093">
    <property type="protein sequence ID" value="RPD83037.1"/>
    <property type="molecule type" value="Genomic_DNA"/>
</dbReference>
<dbReference type="SUPFAM" id="SSF160631">
    <property type="entry name" value="SMI1/KNR4-like"/>
    <property type="match status" value="1"/>
</dbReference>
<dbReference type="Proteomes" id="UP000272412">
    <property type="component" value="Unassembled WGS sequence"/>
</dbReference>
<reference evidence="2 3" key="1">
    <citation type="submission" date="2018-11" db="EMBL/GenBank/DDBJ databases">
        <title>Neisseria weixii sp. nov. isolated from the rectal contents of plateau pika (Ochotona cruzoniae).</title>
        <authorList>
            <person name="Zhang G."/>
        </authorList>
    </citation>
    <scope>NUCLEOTIDE SEQUENCE [LARGE SCALE GENOMIC DNA]</scope>
    <source>
        <strain evidence="2 3">10009</strain>
    </source>
</reference>
<name>A0A3N4MN09_9NEIS</name>
<dbReference type="RefSeq" id="WP_123805074.1">
    <property type="nucleotide sequence ID" value="NZ_RPFL01000093.1"/>
</dbReference>
<accession>A0A3N4MN09</accession>
<dbReference type="AlphaFoldDB" id="A0A3N4MN09"/>
<dbReference type="SMART" id="SM00860">
    <property type="entry name" value="SMI1_KNR4"/>
    <property type="match status" value="1"/>
</dbReference>
<dbReference type="InterPro" id="IPR037883">
    <property type="entry name" value="Knr4/Smi1-like_sf"/>
</dbReference>
<feature type="domain" description="Knr4/Smi1-like" evidence="1">
    <location>
        <begin position="12"/>
        <end position="152"/>
    </location>
</feature>
<dbReference type="Gene3D" id="3.40.1580.10">
    <property type="entry name" value="SMI1/KNR4-like"/>
    <property type="match status" value="1"/>
</dbReference>
<protein>
    <submittedName>
        <fullName evidence="2">SMI1/KNR4 family protein</fullName>
    </submittedName>
</protein>
<gene>
    <name evidence="2" type="ORF">EGK74_13720</name>
</gene>